<dbReference type="AlphaFoldDB" id="A0A9D1EPV6"/>
<dbReference type="NCBIfam" id="TIGR04086">
    <property type="entry name" value="TIGR04086_membr"/>
    <property type="match status" value="1"/>
</dbReference>
<evidence type="ECO:0000313" key="3">
    <source>
        <dbReference type="Proteomes" id="UP000823982"/>
    </source>
</evidence>
<proteinExistence type="predicted"/>
<dbReference type="Proteomes" id="UP000823982">
    <property type="component" value="Unassembled WGS sequence"/>
</dbReference>
<reference evidence="2" key="2">
    <citation type="journal article" date="2021" name="PeerJ">
        <title>Extensive microbial diversity within the chicken gut microbiome revealed by metagenomics and culture.</title>
        <authorList>
            <person name="Gilroy R."/>
            <person name="Ravi A."/>
            <person name="Getino M."/>
            <person name="Pursley I."/>
            <person name="Horton D.L."/>
            <person name="Alikhan N.F."/>
            <person name="Baker D."/>
            <person name="Gharbi K."/>
            <person name="Hall N."/>
            <person name="Watson M."/>
            <person name="Adriaenssens E.M."/>
            <person name="Foster-Nyarko E."/>
            <person name="Jarju S."/>
            <person name="Secka A."/>
            <person name="Antonio M."/>
            <person name="Oren A."/>
            <person name="Chaudhuri R.R."/>
            <person name="La Ragione R."/>
            <person name="Hildebrand F."/>
            <person name="Pallen M.J."/>
        </authorList>
    </citation>
    <scope>NUCLEOTIDE SEQUENCE</scope>
    <source>
        <strain evidence="2">CHK157-1446</strain>
    </source>
</reference>
<dbReference type="Pfam" id="PF12670">
    <property type="entry name" value="DUF3792"/>
    <property type="match status" value="1"/>
</dbReference>
<dbReference type="EMBL" id="DVIR01000069">
    <property type="protein sequence ID" value="HIS25218.1"/>
    <property type="molecule type" value="Genomic_DNA"/>
</dbReference>
<feature type="transmembrane region" description="Helical" evidence="1">
    <location>
        <begin position="95"/>
        <end position="113"/>
    </location>
</feature>
<reference evidence="2" key="1">
    <citation type="submission" date="2020-10" db="EMBL/GenBank/DDBJ databases">
        <authorList>
            <person name="Gilroy R."/>
        </authorList>
    </citation>
    <scope>NUCLEOTIDE SEQUENCE</scope>
    <source>
        <strain evidence="2">CHK157-1446</strain>
    </source>
</reference>
<sequence>MILGIRRGMTAGTLVLAAAIVLISLVAAFADIPKNIIDAAALLSVSLSAYVCAYVSTQTCRHKGLLQGVICSGIYCAAMIVGCVVSNGYVSGFCMLKAVFCIIFGAVGGIKGINTKKTLKP</sequence>
<gene>
    <name evidence="2" type="ORF">IAD01_07470</name>
</gene>
<organism evidence="2 3">
    <name type="scientific">Candidatus Faeciplasma gallinarum</name>
    <dbReference type="NCBI Taxonomy" id="2840799"/>
    <lineage>
        <taxon>Bacteria</taxon>
        <taxon>Bacillati</taxon>
        <taxon>Bacillota</taxon>
        <taxon>Clostridia</taxon>
        <taxon>Eubacteriales</taxon>
        <taxon>Oscillospiraceae</taxon>
        <taxon>Oscillospiraceae incertae sedis</taxon>
        <taxon>Candidatus Faeciplasma</taxon>
    </lineage>
</organism>
<feature type="transmembrane region" description="Helical" evidence="1">
    <location>
        <begin position="40"/>
        <end position="57"/>
    </location>
</feature>
<evidence type="ECO:0000313" key="2">
    <source>
        <dbReference type="EMBL" id="HIS25218.1"/>
    </source>
</evidence>
<comment type="caution">
    <text evidence="2">The sequence shown here is derived from an EMBL/GenBank/DDBJ whole genome shotgun (WGS) entry which is preliminary data.</text>
</comment>
<keyword evidence="1" id="KW-0812">Transmembrane</keyword>
<accession>A0A9D1EPV6</accession>
<keyword evidence="1" id="KW-1133">Transmembrane helix</keyword>
<keyword evidence="1" id="KW-0472">Membrane</keyword>
<evidence type="ECO:0000256" key="1">
    <source>
        <dbReference type="SAM" id="Phobius"/>
    </source>
</evidence>
<feature type="transmembrane region" description="Helical" evidence="1">
    <location>
        <begin position="69"/>
        <end position="89"/>
    </location>
</feature>
<dbReference type="InterPro" id="IPR023804">
    <property type="entry name" value="DUF3792_TM"/>
</dbReference>
<protein>
    <submittedName>
        <fullName evidence="2">TIGR04086 family membrane protein</fullName>
    </submittedName>
</protein>
<name>A0A9D1EPV6_9FIRM</name>